<name>A0A6P1MDG4_9FIRM</name>
<evidence type="ECO:0000313" key="2">
    <source>
        <dbReference type="EMBL" id="QHI71173.1"/>
    </source>
</evidence>
<gene>
    <name evidence="2" type="ORF">Ami3637_01110</name>
</gene>
<feature type="region of interest" description="Disordered" evidence="1">
    <location>
        <begin position="51"/>
        <end position="114"/>
    </location>
</feature>
<dbReference type="InterPro" id="IPR010897">
    <property type="entry name" value="Spore_II_P"/>
</dbReference>
<dbReference type="Pfam" id="PF07454">
    <property type="entry name" value="SpoIIP"/>
    <property type="match status" value="1"/>
</dbReference>
<organism evidence="2 3">
    <name type="scientific">Aminipila terrae</name>
    <dbReference type="NCBI Taxonomy" id="2697030"/>
    <lineage>
        <taxon>Bacteria</taxon>
        <taxon>Bacillati</taxon>
        <taxon>Bacillota</taxon>
        <taxon>Clostridia</taxon>
        <taxon>Peptostreptococcales</taxon>
        <taxon>Anaerovoracaceae</taxon>
        <taxon>Aminipila</taxon>
    </lineage>
</organism>
<feature type="compositionally biased region" description="Polar residues" evidence="1">
    <location>
        <begin position="103"/>
        <end position="114"/>
    </location>
</feature>
<protein>
    <recommendedName>
        <fullName evidence="4">Stage II sporulation protein P</fullName>
    </recommendedName>
</protein>
<reference evidence="2 3" key="1">
    <citation type="submission" date="2020-01" db="EMBL/GenBank/DDBJ databases">
        <title>Genomic analysis of Aminipila sp. CBA3637.</title>
        <authorList>
            <person name="Kim Y.B."/>
            <person name="Roh S.W."/>
        </authorList>
    </citation>
    <scope>NUCLEOTIDE SEQUENCE [LARGE SCALE GENOMIC DNA]</scope>
    <source>
        <strain evidence="2 3">CBA3637</strain>
    </source>
</reference>
<sequence length="317" mass="34315">MKGKRLLTLGMAVFVITTVVTVRGMEKGNDRDFQLTEADVGKMCLSGALMVGSRGTERQQTPDGEQEESEAENIPGQETGAADDAAAQEVPATETPAVVDTQDPANPSPQTINIDNSKPVVIIYHTHATESYQPASDGNFHVLQEEGTVREVGNVLTAELQKQGIQVVHDKTIHDNPSYNQSYSRSLETIKNLLGKYQNVAVVIDLHRDAAGYSGGAGKTAIVNGETVAKYNLVVGNGNPNADKLKIFANTVNKKAEEMYPGYGGRIIEKAYKFNQYVSDYDLLLEIGNNENNIRESKASAKCFADVLAAVIKDHSN</sequence>
<keyword evidence="3" id="KW-1185">Reference proteome</keyword>
<dbReference type="RefSeq" id="WP_162360949.1">
    <property type="nucleotide sequence ID" value="NZ_CP047591.1"/>
</dbReference>
<dbReference type="Proteomes" id="UP000463883">
    <property type="component" value="Chromosome"/>
</dbReference>
<evidence type="ECO:0000256" key="1">
    <source>
        <dbReference type="SAM" id="MobiDB-lite"/>
    </source>
</evidence>
<dbReference type="AlphaFoldDB" id="A0A6P1MDG4"/>
<evidence type="ECO:0000313" key="3">
    <source>
        <dbReference type="Proteomes" id="UP000463883"/>
    </source>
</evidence>
<accession>A0A6P1MDG4</accession>
<evidence type="ECO:0008006" key="4">
    <source>
        <dbReference type="Google" id="ProtNLM"/>
    </source>
</evidence>
<dbReference type="EMBL" id="CP047591">
    <property type="protein sequence ID" value="QHI71173.1"/>
    <property type="molecule type" value="Genomic_DNA"/>
</dbReference>
<dbReference type="NCBIfam" id="TIGR02867">
    <property type="entry name" value="spore_II_P"/>
    <property type="match status" value="1"/>
</dbReference>
<proteinExistence type="predicted"/>
<dbReference type="KEGG" id="amic:Ami3637_01110"/>